<evidence type="ECO:0000313" key="2">
    <source>
        <dbReference type="EMBL" id="TWJ04954.1"/>
    </source>
</evidence>
<name>A0A562UGK8_9SPHI</name>
<feature type="transmembrane region" description="Helical" evidence="1">
    <location>
        <begin position="158"/>
        <end position="177"/>
    </location>
</feature>
<proteinExistence type="predicted"/>
<keyword evidence="1" id="KW-0812">Transmembrane</keyword>
<dbReference type="AlphaFoldDB" id="A0A562UGK8"/>
<evidence type="ECO:0000313" key="3">
    <source>
        <dbReference type="Proteomes" id="UP000317010"/>
    </source>
</evidence>
<accession>A0A562UGK8</accession>
<comment type="caution">
    <text evidence="2">The sequence shown here is derived from an EMBL/GenBank/DDBJ whole genome shotgun (WGS) entry which is preliminary data.</text>
</comment>
<feature type="transmembrane region" description="Helical" evidence="1">
    <location>
        <begin position="25"/>
        <end position="44"/>
    </location>
</feature>
<dbReference type="Proteomes" id="UP000317010">
    <property type="component" value="Unassembled WGS sequence"/>
</dbReference>
<evidence type="ECO:0000256" key="1">
    <source>
        <dbReference type="SAM" id="Phobius"/>
    </source>
</evidence>
<dbReference type="EMBL" id="VLLI01000001">
    <property type="protein sequence ID" value="TWJ04954.1"/>
    <property type="molecule type" value="Genomic_DNA"/>
</dbReference>
<organism evidence="2 3">
    <name type="scientific">Mucilaginibacter frigoritolerans</name>
    <dbReference type="NCBI Taxonomy" id="652788"/>
    <lineage>
        <taxon>Bacteria</taxon>
        <taxon>Pseudomonadati</taxon>
        <taxon>Bacteroidota</taxon>
        <taxon>Sphingobacteriia</taxon>
        <taxon>Sphingobacteriales</taxon>
        <taxon>Sphingobacteriaceae</taxon>
        <taxon>Mucilaginibacter</taxon>
    </lineage>
</organism>
<feature type="transmembrane region" description="Helical" evidence="1">
    <location>
        <begin position="183"/>
        <end position="200"/>
    </location>
</feature>
<sequence length="218" mass="25340">MYFEMAKNKIKSEKTLKEKNSTQQWVFFGINLIAFLVMVFAFSISENGKDFKEMLMNKGIWFIVSPVILFILNGLVSADQKAMLIYWKRKYSLPGCRAFTHYAKTDPRINTDRLKEMHGDLPILPEEQNSKWYAIYRTFKTDSIVDKSHQDFLLARDLCASSFLFLLILPIPVLVFSQHPLKYAYLLLLALQYLLLVITARNYGARFVCNVLSLESVK</sequence>
<keyword evidence="1" id="KW-1133">Transmembrane helix</keyword>
<protein>
    <submittedName>
        <fullName evidence="2">Uncharacterized protein</fullName>
    </submittedName>
</protein>
<keyword evidence="1" id="KW-0472">Membrane</keyword>
<feature type="transmembrane region" description="Helical" evidence="1">
    <location>
        <begin position="59"/>
        <end position="78"/>
    </location>
</feature>
<reference evidence="2 3" key="1">
    <citation type="submission" date="2019-07" db="EMBL/GenBank/DDBJ databases">
        <title>Genomic Encyclopedia of Archaeal and Bacterial Type Strains, Phase II (KMG-II): from individual species to whole genera.</title>
        <authorList>
            <person name="Goeker M."/>
        </authorList>
    </citation>
    <scope>NUCLEOTIDE SEQUENCE [LARGE SCALE GENOMIC DNA]</scope>
    <source>
        <strain evidence="2 3">ATCC BAA-1854</strain>
    </source>
</reference>
<gene>
    <name evidence="2" type="ORF">JN11_00678</name>
</gene>
<keyword evidence="3" id="KW-1185">Reference proteome</keyword>